<gene>
    <name evidence="1" type="ORF">CWB98_15405</name>
</gene>
<organism evidence="1 2">
    <name type="scientific">Pseudoalteromonas rubra</name>
    <dbReference type="NCBI Taxonomy" id="43658"/>
    <lineage>
        <taxon>Bacteria</taxon>
        <taxon>Pseudomonadati</taxon>
        <taxon>Pseudomonadota</taxon>
        <taxon>Gammaproteobacteria</taxon>
        <taxon>Alteromonadales</taxon>
        <taxon>Pseudoalteromonadaceae</taxon>
        <taxon>Pseudoalteromonas</taxon>
    </lineage>
</organism>
<accession>A0A5S3WYR1</accession>
<protein>
    <recommendedName>
        <fullName evidence="3">HEAT repeat domain-containing protein</fullName>
    </recommendedName>
</protein>
<dbReference type="RefSeq" id="WP_138545636.1">
    <property type="nucleotide sequence ID" value="NZ_PNCJ01000020.1"/>
</dbReference>
<reference evidence="1 2" key="1">
    <citation type="submission" date="2018-01" db="EMBL/GenBank/DDBJ databases">
        <authorList>
            <person name="Paulsen S."/>
            <person name="Gram L.K."/>
        </authorList>
    </citation>
    <scope>NUCLEOTIDE SEQUENCE [LARGE SCALE GENOMIC DNA]</scope>
    <source>
        <strain evidence="1 2">S2599</strain>
    </source>
</reference>
<dbReference type="AlphaFoldDB" id="A0A5S3WYR1"/>
<reference evidence="2" key="2">
    <citation type="submission" date="2019-06" db="EMBL/GenBank/DDBJ databases">
        <title>Co-occurence of chitin degradation, pigmentation and bioactivity in marine Pseudoalteromonas.</title>
        <authorList>
            <person name="Sonnenschein E.C."/>
            <person name="Bech P.K."/>
        </authorList>
    </citation>
    <scope>NUCLEOTIDE SEQUENCE [LARGE SCALE GENOMIC DNA]</scope>
    <source>
        <strain evidence="2">S2599</strain>
    </source>
</reference>
<proteinExistence type="predicted"/>
<comment type="caution">
    <text evidence="1">The sequence shown here is derived from an EMBL/GenBank/DDBJ whole genome shotgun (WGS) entry which is preliminary data.</text>
</comment>
<dbReference type="Proteomes" id="UP000306719">
    <property type="component" value="Unassembled WGS sequence"/>
</dbReference>
<dbReference type="EMBL" id="PNCJ01000020">
    <property type="protein sequence ID" value="TMP35836.1"/>
    <property type="molecule type" value="Genomic_DNA"/>
</dbReference>
<sequence length="256" mass="29499">MLPDSFTNALSESNSVECIESTFFEYVEKMRFKDQIRSMIDRKDYDYLGKVNSKGITLFENEKWIMRITQDAFHTRQDVASTFASDALYCVISDHHYLVSIYPEHHGALQNPESCQQFKTKHLKVMSNNYAYEFHGQQEKVVVVLRSKTISRDVCHEYNIKSGSKIATYSGTQNLERYKVLTSFLPQFGAVAAPYLVGLTKHAVNAIRWQALVELFKVDHQQAKSILIEFTEDPCQIVRAQAKNTLEQLTAFEQEC</sequence>
<evidence type="ECO:0000313" key="2">
    <source>
        <dbReference type="Proteomes" id="UP000306719"/>
    </source>
</evidence>
<evidence type="ECO:0000313" key="1">
    <source>
        <dbReference type="EMBL" id="TMP35836.1"/>
    </source>
</evidence>
<evidence type="ECO:0008006" key="3">
    <source>
        <dbReference type="Google" id="ProtNLM"/>
    </source>
</evidence>
<name>A0A5S3WYR1_9GAMM</name>
<dbReference type="OrthoDB" id="6287779at2"/>